<feature type="transmembrane region" description="Helical" evidence="1">
    <location>
        <begin position="7"/>
        <end position="29"/>
    </location>
</feature>
<name>A0A6C0J3V1_9ZZZZ</name>
<evidence type="ECO:0000313" key="2">
    <source>
        <dbReference type="EMBL" id="QHT99306.1"/>
    </source>
</evidence>
<reference evidence="2" key="1">
    <citation type="journal article" date="2020" name="Nature">
        <title>Giant virus diversity and host interactions through global metagenomics.</title>
        <authorList>
            <person name="Schulz F."/>
            <person name="Roux S."/>
            <person name="Paez-Espino D."/>
            <person name="Jungbluth S."/>
            <person name="Walsh D.A."/>
            <person name="Denef V.J."/>
            <person name="McMahon K.D."/>
            <person name="Konstantinidis K.T."/>
            <person name="Eloe-Fadrosh E.A."/>
            <person name="Kyrpides N.C."/>
            <person name="Woyke T."/>
        </authorList>
    </citation>
    <scope>NUCLEOTIDE SEQUENCE</scope>
    <source>
        <strain evidence="2">GVMAG-M-3300025699-48</strain>
    </source>
</reference>
<dbReference type="EMBL" id="MN740307">
    <property type="protein sequence ID" value="QHT99306.1"/>
    <property type="molecule type" value="Genomic_DNA"/>
</dbReference>
<sequence>MEPLAKRFFIFIFVCIFVRICLVAIAYYIDINYLPYMGYITAIMGIGFLIIFFGGYRKSGPETYGDTIWWNNLRPIHGILYLLFSYFAIQQNRNAYGFLLLDVIIGFLSGMIFHYKHGYLSK</sequence>
<organism evidence="2">
    <name type="scientific">viral metagenome</name>
    <dbReference type="NCBI Taxonomy" id="1070528"/>
    <lineage>
        <taxon>unclassified sequences</taxon>
        <taxon>metagenomes</taxon>
        <taxon>organismal metagenomes</taxon>
    </lineage>
</organism>
<keyword evidence="1" id="KW-0812">Transmembrane</keyword>
<proteinExistence type="predicted"/>
<accession>A0A6C0J3V1</accession>
<protein>
    <submittedName>
        <fullName evidence="2">Uncharacterized protein</fullName>
    </submittedName>
</protein>
<dbReference type="AlphaFoldDB" id="A0A6C0J3V1"/>
<feature type="transmembrane region" description="Helical" evidence="1">
    <location>
        <begin position="35"/>
        <end position="56"/>
    </location>
</feature>
<keyword evidence="1" id="KW-1133">Transmembrane helix</keyword>
<feature type="transmembrane region" description="Helical" evidence="1">
    <location>
        <begin position="68"/>
        <end position="89"/>
    </location>
</feature>
<evidence type="ECO:0000256" key="1">
    <source>
        <dbReference type="SAM" id="Phobius"/>
    </source>
</evidence>
<keyword evidence="1" id="KW-0472">Membrane</keyword>
<feature type="transmembrane region" description="Helical" evidence="1">
    <location>
        <begin position="95"/>
        <end position="115"/>
    </location>
</feature>